<dbReference type="EMBL" id="JAUIZM010000009">
    <property type="protein sequence ID" value="KAK1364889.1"/>
    <property type="molecule type" value="Genomic_DNA"/>
</dbReference>
<keyword evidence="3" id="KW-1185">Reference proteome</keyword>
<reference evidence="2" key="1">
    <citation type="submission" date="2023-02" db="EMBL/GenBank/DDBJ databases">
        <title>Genome of toxic invasive species Heracleum sosnowskyi carries increased number of genes despite the absence of recent whole-genome duplications.</title>
        <authorList>
            <person name="Schelkunov M."/>
            <person name="Shtratnikova V."/>
            <person name="Makarenko M."/>
            <person name="Klepikova A."/>
            <person name="Omelchenko D."/>
            <person name="Novikova G."/>
            <person name="Obukhova E."/>
            <person name="Bogdanov V."/>
            <person name="Penin A."/>
            <person name="Logacheva M."/>
        </authorList>
    </citation>
    <scope>NUCLEOTIDE SEQUENCE</scope>
    <source>
        <strain evidence="2">Hsosn_3</strain>
        <tissue evidence="2">Leaf</tissue>
    </source>
</reference>
<dbReference type="Proteomes" id="UP001237642">
    <property type="component" value="Unassembled WGS sequence"/>
</dbReference>
<dbReference type="Pfam" id="PF24289">
    <property type="entry name" value="DUF7477"/>
    <property type="match status" value="1"/>
</dbReference>
<dbReference type="InterPro" id="IPR055900">
    <property type="entry name" value="DUF7477"/>
</dbReference>
<evidence type="ECO:0000313" key="3">
    <source>
        <dbReference type="Proteomes" id="UP001237642"/>
    </source>
</evidence>
<proteinExistence type="predicted"/>
<gene>
    <name evidence="2" type="ORF">POM88_040450</name>
</gene>
<feature type="domain" description="DUF7477" evidence="1">
    <location>
        <begin position="17"/>
        <end position="109"/>
    </location>
</feature>
<accession>A0AAD8HEK5</accession>
<organism evidence="2 3">
    <name type="scientific">Heracleum sosnowskyi</name>
    <dbReference type="NCBI Taxonomy" id="360622"/>
    <lineage>
        <taxon>Eukaryota</taxon>
        <taxon>Viridiplantae</taxon>
        <taxon>Streptophyta</taxon>
        <taxon>Embryophyta</taxon>
        <taxon>Tracheophyta</taxon>
        <taxon>Spermatophyta</taxon>
        <taxon>Magnoliopsida</taxon>
        <taxon>eudicotyledons</taxon>
        <taxon>Gunneridae</taxon>
        <taxon>Pentapetalae</taxon>
        <taxon>asterids</taxon>
        <taxon>campanulids</taxon>
        <taxon>Apiales</taxon>
        <taxon>Apiaceae</taxon>
        <taxon>Apioideae</taxon>
        <taxon>apioid superclade</taxon>
        <taxon>Tordylieae</taxon>
        <taxon>Tordyliinae</taxon>
        <taxon>Heracleum</taxon>
    </lineage>
</organism>
<reference evidence="2" key="2">
    <citation type="submission" date="2023-05" db="EMBL/GenBank/DDBJ databases">
        <authorList>
            <person name="Schelkunov M.I."/>
        </authorList>
    </citation>
    <scope>NUCLEOTIDE SEQUENCE</scope>
    <source>
        <strain evidence="2">Hsosn_3</strain>
        <tissue evidence="2">Leaf</tissue>
    </source>
</reference>
<dbReference type="AlphaFoldDB" id="A0AAD8HEK5"/>
<evidence type="ECO:0000259" key="1">
    <source>
        <dbReference type="Pfam" id="PF24289"/>
    </source>
</evidence>
<name>A0AAD8HEK5_9APIA</name>
<evidence type="ECO:0000313" key="2">
    <source>
        <dbReference type="EMBL" id="KAK1364889.1"/>
    </source>
</evidence>
<protein>
    <recommendedName>
        <fullName evidence="1">DUF7477 domain-containing protein</fullName>
    </recommendedName>
</protein>
<sequence length="110" mass="12393">MLCKRSHHKIDNDVVLGYHYNVADIRLAQHIEKGNEDGLFISSVASSQNLWALIMDAGTGFSDQVYELSPFFLHKEWIQENLEKSYYISEVAGANNGSSLVVMSKGQSWI</sequence>
<comment type="caution">
    <text evidence="2">The sequence shown here is derived from an EMBL/GenBank/DDBJ whole genome shotgun (WGS) entry which is preliminary data.</text>
</comment>